<evidence type="ECO:0000313" key="1">
    <source>
        <dbReference type="EMBL" id="CAK7350044.1"/>
    </source>
</evidence>
<name>A0AAV1SJI0_9ROSI</name>
<dbReference type="EMBL" id="CAWUPB010001180">
    <property type="protein sequence ID" value="CAK7350044.1"/>
    <property type="molecule type" value="Genomic_DNA"/>
</dbReference>
<keyword evidence="2" id="KW-1185">Reference proteome</keyword>
<sequence>MEASTRPSQNERLRSVAQADVPPAAHLACQVTSSSSTYAMPALAELISANVVRFSKEACPTRRAVDVVVVGNQAQASMVARLGSSVAKGQRADPIYYRSSCYSLSRVEAISSKANAYAITSRLILVASVRNGSQNVRLVTSTPNSHMRFGKGKAKATGGGALCDIEEGRRWLGSPSAGVASHNGLDYPRENGRGPRHGGY</sequence>
<reference evidence="1 2" key="1">
    <citation type="submission" date="2024-01" db="EMBL/GenBank/DDBJ databases">
        <authorList>
            <person name="Waweru B."/>
        </authorList>
    </citation>
    <scope>NUCLEOTIDE SEQUENCE [LARGE SCALE GENOMIC DNA]</scope>
</reference>
<dbReference type="Proteomes" id="UP001314170">
    <property type="component" value="Unassembled WGS sequence"/>
</dbReference>
<proteinExistence type="predicted"/>
<dbReference type="AlphaFoldDB" id="A0AAV1SJI0"/>
<organism evidence="1 2">
    <name type="scientific">Dovyalis caffra</name>
    <dbReference type="NCBI Taxonomy" id="77055"/>
    <lineage>
        <taxon>Eukaryota</taxon>
        <taxon>Viridiplantae</taxon>
        <taxon>Streptophyta</taxon>
        <taxon>Embryophyta</taxon>
        <taxon>Tracheophyta</taxon>
        <taxon>Spermatophyta</taxon>
        <taxon>Magnoliopsida</taxon>
        <taxon>eudicotyledons</taxon>
        <taxon>Gunneridae</taxon>
        <taxon>Pentapetalae</taxon>
        <taxon>rosids</taxon>
        <taxon>fabids</taxon>
        <taxon>Malpighiales</taxon>
        <taxon>Salicaceae</taxon>
        <taxon>Flacourtieae</taxon>
        <taxon>Dovyalis</taxon>
    </lineage>
</organism>
<comment type="caution">
    <text evidence="1">The sequence shown here is derived from an EMBL/GenBank/DDBJ whole genome shotgun (WGS) entry which is preliminary data.</text>
</comment>
<gene>
    <name evidence="1" type="ORF">DCAF_LOCUS22768</name>
</gene>
<protein>
    <submittedName>
        <fullName evidence="1">Uncharacterized protein</fullName>
    </submittedName>
</protein>
<evidence type="ECO:0000313" key="2">
    <source>
        <dbReference type="Proteomes" id="UP001314170"/>
    </source>
</evidence>
<accession>A0AAV1SJI0</accession>